<gene>
    <name evidence="2" type="ORF">SAMN05421811_115155</name>
</gene>
<evidence type="ECO:0000313" key="3">
    <source>
        <dbReference type="Proteomes" id="UP000199361"/>
    </source>
</evidence>
<organism evidence="2 3">
    <name type="scientific">Nonomuraea wenchangensis</name>
    <dbReference type="NCBI Taxonomy" id="568860"/>
    <lineage>
        <taxon>Bacteria</taxon>
        <taxon>Bacillati</taxon>
        <taxon>Actinomycetota</taxon>
        <taxon>Actinomycetes</taxon>
        <taxon>Streptosporangiales</taxon>
        <taxon>Streptosporangiaceae</taxon>
        <taxon>Nonomuraea</taxon>
    </lineage>
</organism>
<feature type="compositionally biased region" description="Basic and acidic residues" evidence="1">
    <location>
        <begin position="303"/>
        <end position="316"/>
    </location>
</feature>
<dbReference type="EMBL" id="FOHX01000015">
    <property type="protein sequence ID" value="SEU38164.1"/>
    <property type="molecule type" value="Genomic_DNA"/>
</dbReference>
<dbReference type="Proteomes" id="UP000199361">
    <property type="component" value="Unassembled WGS sequence"/>
</dbReference>
<feature type="region of interest" description="Disordered" evidence="1">
    <location>
        <begin position="1"/>
        <end position="33"/>
    </location>
</feature>
<dbReference type="RefSeq" id="WP_218156071.1">
    <property type="nucleotide sequence ID" value="NZ_FOHX01000015.1"/>
</dbReference>
<accession>A0A1I0LDH2</accession>
<proteinExistence type="predicted"/>
<dbReference type="Pfam" id="PF23716">
    <property type="entry name" value="DUF7158"/>
    <property type="match status" value="1"/>
</dbReference>
<evidence type="ECO:0000256" key="1">
    <source>
        <dbReference type="SAM" id="MobiDB-lite"/>
    </source>
</evidence>
<name>A0A1I0LDH2_9ACTN</name>
<feature type="region of interest" description="Disordered" evidence="1">
    <location>
        <begin position="226"/>
        <end position="273"/>
    </location>
</feature>
<dbReference type="GO" id="GO:0016740">
    <property type="term" value="F:transferase activity"/>
    <property type="evidence" value="ECO:0007669"/>
    <property type="project" value="UniProtKB-KW"/>
</dbReference>
<protein>
    <submittedName>
        <fullName evidence="2">[acyl-carrier-protein] S-malonyltransferase</fullName>
    </submittedName>
</protein>
<sequence>MTSRSHARSLVTPTAPPAADDVGAGGPPATGAATAPGVGRVIGWVGGRPVPRDLLDRRIAALRHGPLKAALPAPGSAEARQLARWLTQVVLTEVLCEATARVEGLAPLDGPPLDRLAAVELGSINAAAYNGNPWVRAVFEHVTADSAVPAAWRPRPSRPSTGAHHVRHRLFPDRAAAERATADDLESLGRVELASLPAALAEAITSHPHGTLVGPVQDGLGWHVALATPDSSSTGRSASAATTPPSPPDEGEAILPMPASPQPHQRPWSPQADLLRAARRRTFARWLDRTRAEQVALVPGLEHPGDPRQPDNHHKH</sequence>
<dbReference type="AlphaFoldDB" id="A0A1I0LDH2"/>
<feature type="compositionally biased region" description="Low complexity" evidence="1">
    <location>
        <begin position="11"/>
        <end position="22"/>
    </location>
</feature>
<feature type="region of interest" description="Disordered" evidence="1">
    <location>
        <begin position="295"/>
        <end position="316"/>
    </location>
</feature>
<keyword evidence="3" id="KW-1185">Reference proteome</keyword>
<keyword evidence="2" id="KW-0808">Transferase</keyword>
<dbReference type="InterPro" id="IPR055582">
    <property type="entry name" value="DUF7158"/>
</dbReference>
<evidence type="ECO:0000313" key="2">
    <source>
        <dbReference type="EMBL" id="SEU38164.1"/>
    </source>
</evidence>
<dbReference type="STRING" id="568860.SAMN05421811_115155"/>
<feature type="compositionally biased region" description="Low complexity" evidence="1">
    <location>
        <begin position="228"/>
        <end position="243"/>
    </location>
</feature>
<reference evidence="2 3" key="1">
    <citation type="submission" date="2016-10" db="EMBL/GenBank/DDBJ databases">
        <authorList>
            <person name="de Groot N.N."/>
        </authorList>
    </citation>
    <scope>NUCLEOTIDE SEQUENCE [LARGE SCALE GENOMIC DNA]</scope>
    <source>
        <strain evidence="2 3">CGMCC 4.5598</strain>
    </source>
</reference>